<dbReference type="Proteomes" id="UP001359886">
    <property type="component" value="Unassembled WGS sequence"/>
</dbReference>
<keyword evidence="3" id="KW-1185">Reference proteome</keyword>
<gene>
    <name evidence="2" type="ORF">V3330_14620</name>
</gene>
<dbReference type="InterPro" id="IPR031982">
    <property type="entry name" value="PilE-like"/>
</dbReference>
<proteinExistence type="predicted"/>
<evidence type="ECO:0000256" key="1">
    <source>
        <dbReference type="SAM" id="MobiDB-lite"/>
    </source>
</evidence>
<name>A0AAW9RIP3_9GAMM</name>
<evidence type="ECO:0000313" key="3">
    <source>
        <dbReference type="Proteomes" id="UP001359886"/>
    </source>
</evidence>
<dbReference type="SUPFAM" id="SSF54523">
    <property type="entry name" value="Pili subunits"/>
    <property type="match status" value="1"/>
</dbReference>
<dbReference type="GO" id="GO:0043683">
    <property type="term" value="P:type IV pilus assembly"/>
    <property type="evidence" value="ECO:0007669"/>
    <property type="project" value="InterPro"/>
</dbReference>
<feature type="region of interest" description="Disordered" evidence="1">
    <location>
        <begin position="95"/>
        <end position="116"/>
    </location>
</feature>
<evidence type="ECO:0000313" key="2">
    <source>
        <dbReference type="EMBL" id="MEJ8568864.1"/>
    </source>
</evidence>
<dbReference type="Pfam" id="PF16732">
    <property type="entry name" value="ComP_DUS"/>
    <property type="match status" value="1"/>
</dbReference>
<sequence length="128" mass="14294">MSLIELVIATGLLAVLLGLAVPGYQRQALRAQRAAIIERLIEAAHCQERIRSRTFHFDTTRCLPANIGRQYRIRFEPENTVAATAFNVIAEPRGRQRADPCGSLSLHSTGNRSISGPDELRRRCWAGR</sequence>
<dbReference type="EMBL" id="JAZHOG010000010">
    <property type="protein sequence ID" value="MEJ8568864.1"/>
    <property type="molecule type" value="Genomic_DNA"/>
</dbReference>
<feature type="compositionally biased region" description="Polar residues" evidence="1">
    <location>
        <begin position="105"/>
        <end position="114"/>
    </location>
</feature>
<dbReference type="RefSeq" id="WP_354696187.1">
    <property type="nucleotide sequence ID" value="NZ_JAZHOG010000010.1"/>
</dbReference>
<protein>
    <submittedName>
        <fullName evidence="2">Type IV pilin protein</fullName>
    </submittedName>
</protein>
<organism evidence="2 3">
    <name type="scientific">Elongatibacter sediminis</name>
    <dbReference type="NCBI Taxonomy" id="3119006"/>
    <lineage>
        <taxon>Bacteria</taxon>
        <taxon>Pseudomonadati</taxon>
        <taxon>Pseudomonadota</taxon>
        <taxon>Gammaproteobacteria</taxon>
        <taxon>Chromatiales</taxon>
        <taxon>Wenzhouxiangellaceae</taxon>
        <taxon>Elongatibacter</taxon>
    </lineage>
</organism>
<dbReference type="AlphaFoldDB" id="A0AAW9RIP3"/>
<comment type="caution">
    <text evidence="2">The sequence shown here is derived from an EMBL/GenBank/DDBJ whole genome shotgun (WGS) entry which is preliminary data.</text>
</comment>
<dbReference type="InterPro" id="IPR045584">
    <property type="entry name" value="Pilin-like"/>
</dbReference>
<dbReference type="Gene3D" id="3.30.700.10">
    <property type="entry name" value="Glycoprotein, Type 4 Pilin"/>
    <property type="match status" value="1"/>
</dbReference>
<reference evidence="2 3" key="1">
    <citation type="submission" date="2024-02" db="EMBL/GenBank/DDBJ databases">
        <title>A novel Wenzhouxiangellaceae bacterium, isolated from coastal sediments.</title>
        <authorList>
            <person name="Du Z.-J."/>
            <person name="Ye Y.-Q."/>
            <person name="Zhang X.-Y."/>
        </authorList>
    </citation>
    <scope>NUCLEOTIDE SEQUENCE [LARGE SCALE GENOMIC DNA]</scope>
    <source>
        <strain evidence="2 3">CH-27</strain>
    </source>
</reference>
<accession>A0AAW9RIP3</accession>